<dbReference type="EMBL" id="CP124755">
    <property type="protein sequence ID" value="WGZ90696.1"/>
    <property type="molecule type" value="Genomic_DNA"/>
</dbReference>
<reference evidence="3" key="1">
    <citation type="journal article" date="2023" name="Int. J. Mol. Sci.">
        <title>Metagenomics Revealed a New Genus 'Candidatus Thiocaldithrix dubininis' gen. nov., sp. nov. and a New Species 'Candidatus Thiothrix putei' sp. nov. in the Family Thiotrichaceae, Some Members of Which Have Traits of Both Na+- and H+-Motive Energetics.</title>
        <authorList>
            <person name="Ravin N.V."/>
            <person name="Muntyan M.S."/>
            <person name="Smolyakov D.D."/>
            <person name="Rudenko T.S."/>
            <person name="Beletsky A.V."/>
            <person name="Mardanov A.V."/>
            <person name="Grabovich M.Y."/>
        </authorList>
    </citation>
    <scope>NUCLEOTIDE SEQUENCE</scope>
    <source>
        <strain evidence="3">GKL-01</strain>
    </source>
</reference>
<sequence>MKHWLALCGLATLLGTNLVWADPKPVTTTTTLSTTSETTSATGKATSTTVTTKTSATSTGKEAVEKTVQEDDNLKELCSTYAEEDKIVAADRESYIKKCLSQMTDLSEGMQESVPLVSDNEIDATAAPSSRKINDDPEALIKSELVDAPTPGAEQLDSAPKAN</sequence>
<evidence type="ECO:0000313" key="3">
    <source>
        <dbReference type="EMBL" id="WGZ90696.1"/>
    </source>
</evidence>
<name>A0AA95H4N9_9GAMM</name>
<evidence type="ECO:0000256" key="2">
    <source>
        <dbReference type="SAM" id="SignalP"/>
    </source>
</evidence>
<keyword evidence="2" id="KW-0732">Signal</keyword>
<feature type="signal peptide" evidence="2">
    <location>
        <begin position="1"/>
        <end position="21"/>
    </location>
</feature>
<protein>
    <submittedName>
        <fullName evidence="3">Uncharacterized protein</fullName>
    </submittedName>
</protein>
<feature type="region of interest" description="Disordered" evidence="1">
    <location>
        <begin position="113"/>
        <end position="163"/>
    </location>
</feature>
<feature type="chain" id="PRO_5041694980" evidence="2">
    <location>
        <begin position="22"/>
        <end position="163"/>
    </location>
</feature>
<feature type="compositionally biased region" description="Basic and acidic residues" evidence="1">
    <location>
        <begin position="132"/>
        <end position="145"/>
    </location>
</feature>
<feature type="region of interest" description="Disordered" evidence="1">
    <location>
        <begin position="26"/>
        <end position="67"/>
    </location>
</feature>
<dbReference type="AlphaFoldDB" id="A0AA95H4N9"/>
<organism evidence="3">
    <name type="scientific">Candidatus Thiocaldithrix dubininis</name>
    <dbReference type="NCBI Taxonomy" id="3080823"/>
    <lineage>
        <taxon>Bacteria</taxon>
        <taxon>Pseudomonadati</taxon>
        <taxon>Pseudomonadota</taxon>
        <taxon>Gammaproteobacteria</taxon>
        <taxon>Thiotrichales</taxon>
        <taxon>Thiotrichaceae</taxon>
        <taxon>Candidatus Thiocaldithrix</taxon>
    </lineage>
</organism>
<gene>
    <name evidence="3" type="ORF">QJT80_14565</name>
</gene>
<proteinExistence type="predicted"/>
<dbReference type="Proteomes" id="UP001300672">
    <property type="component" value="Chromosome"/>
</dbReference>
<reference evidence="3" key="2">
    <citation type="submission" date="2023-04" db="EMBL/GenBank/DDBJ databases">
        <authorList>
            <person name="Beletskiy A.V."/>
            <person name="Mardanov A.V."/>
            <person name="Ravin N.V."/>
        </authorList>
    </citation>
    <scope>NUCLEOTIDE SEQUENCE</scope>
    <source>
        <strain evidence="3">GKL-01</strain>
    </source>
</reference>
<feature type="compositionally biased region" description="Low complexity" evidence="1">
    <location>
        <begin position="26"/>
        <end position="61"/>
    </location>
</feature>
<accession>A0AA95H4N9</accession>
<evidence type="ECO:0000256" key="1">
    <source>
        <dbReference type="SAM" id="MobiDB-lite"/>
    </source>
</evidence>
<dbReference type="KEGG" id="tdu:QJT80_14565"/>